<evidence type="ECO:0000256" key="13">
    <source>
        <dbReference type="ARBA" id="ARBA00023326"/>
    </source>
</evidence>
<dbReference type="Gene3D" id="3.30.60.10">
    <property type="entry name" value="Endochitinase-like"/>
    <property type="match status" value="1"/>
</dbReference>
<keyword evidence="9" id="KW-0146">Chitin degradation</keyword>
<dbReference type="InterPro" id="IPR001579">
    <property type="entry name" value="Glyco_hydro_18_chit_AS"/>
</dbReference>
<evidence type="ECO:0000256" key="5">
    <source>
        <dbReference type="ARBA" id="ARBA00022525"/>
    </source>
</evidence>
<keyword evidence="11" id="KW-0119">Carbohydrate metabolism</keyword>
<dbReference type="InterPro" id="IPR011583">
    <property type="entry name" value="Chitinase_II/V-like_cat"/>
</dbReference>
<dbReference type="HOGENOM" id="CLU_001837_2_1_1"/>
<evidence type="ECO:0000256" key="2">
    <source>
        <dbReference type="ARBA" id="ARBA00004613"/>
    </source>
</evidence>
<comment type="subcellular location">
    <subcellularLocation>
        <location evidence="2">Secreted</location>
    </subcellularLocation>
</comment>
<dbReference type="FunFam" id="3.10.50.10:FF:000003">
    <property type="entry name" value="Class V chitinase CHIT5b"/>
    <property type="match status" value="1"/>
</dbReference>
<dbReference type="InterPro" id="IPR050314">
    <property type="entry name" value="Glycosyl_Hydrlase_18"/>
</dbReference>
<gene>
    <name evidence="19" type="ORF">GLRG_07794</name>
</gene>
<evidence type="ECO:0000256" key="16">
    <source>
        <dbReference type="SAM" id="MobiDB-lite"/>
    </source>
</evidence>
<dbReference type="Gene3D" id="3.10.50.10">
    <property type="match status" value="1"/>
</dbReference>
<evidence type="ECO:0000313" key="19">
    <source>
        <dbReference type="EMBL" id="EFQ32524.1"/>
    </source>
</evidence>
<keyword evidence="20" id="KW-1185">Reference proteome</keyword>
<dbReference type="GO" id="GO:0008843">
    <property type="term" value="F:endochitinase activity"/>
    <property type="evidence" value="ECO:0007669"/>
    <property type="project" value="UniProtKB-EC"/>
</dbReference>
<dbReference type="PROSITE" id="PS51910">
    <property type="entry name" value="GH18_2"/>
    <property type="match status" value="1"/>
</dbReference>
<keyword evidence="14" id="KW-1015">Disulfide bond</keyword>
<keyword evidence="10" id="KW-0325">Glycoprotein</keyword>
<feature type="domain" description="Chitin-binding type-1" evidence="17">
    <location>
        <begin position="89"/>
        <end position="138"/>
    </location>
</feature>
<evidence type="ECO:0000256" key="1">
    <source>
        <dbReference type="ARBA" id="ARBA00000822"/>
    </source>
</evidence>
<evidence type="ECO:0000256" key="14">
    <source>
        <dbReference type="PROSITE-ProRule" id="PRU00261"/>
    </source>
</evidence>
<dbReference type="GO" id="GO:0005576">
    <property type="term" value="C:extracellular region"/>
    <property type="evidence" value="ECO:0007669"/>
    <property type="project" value="UniProtKB-SubCell"/>
</dbReference>
<feature type="disulfide bond" evidence="14">
    <location>
        <begin position="108"/>
        <end position="122"/>
    </location>
</feature>
<dbReference type="InterPro" id="IPR001223">
    <property type="entry name" value="Glyco_hydro18_cat"/>
</dbReference>
<dbReference type="PROSITE" id="PS00026">
    <property type="entry name" value="CHIT_BIND_I_1"/>
    <property type="match status" value="1"/>
</dbReference>
<evidence type="ECO:0000256" key="9">
    <source>
        <dbReference type="ARBA" id="ARBA00023024"/>
    </source>
</evidence>
<evidence type="ECO:0000256" key="8">
    <source>
        <dbReference type="ARBA" id="ARBA00022801"/>
    </source>
</evidence>
<evidence type="ECO:0000256" key="15">
    <source>
        <dbReference type="RuleBase" id="RU000489"/>
    </source>
</evidence>
<dbReference type="SUPFAM" id="SSF57016">
    <property type="entry name" value="Plant lectins/antimicrobial peptides"/>
    <property type="match status" value="1"/>
</dbReference>
<dbReference type="PANTHER" id="PTHR11177">
    <property type="entry name" value="CHITINASE"/>
    <property type="match status" value="1"/>
</dbReference>
<dbReference type="GO" id="GO:0006032">
    <property type="term" value="P:chitin catabolic process"/>
    <property type="evidence" value="ECO:0007669"/>
    <property type="project" value="UniProtKB-KW"/>
</dbReference>
<dbReference type="PROSITE" id="PS50941">
    <property type="entry name" value="CHIT_BIND_I_2"/>
    <property type="match status" value="1"/>
</dbReference>
<keyword evidence="5" id="KW-0964">Secreted</keyword>
<dbReference type="GeneID" id="24413159"/>
<protein>
    <recommendedName>
        <fullName evidence="4">chitinase</fullName>
        <ecNumber evidence="4">3.2.1.14</ecNumber>
    </recommendedName>
</protein>
<dbReference type="PANTHER" id="PTHR11177:SF397">
    <property type="entry name" value="CHITINASE"/>
    <property type="match status" value="1"/>
</dbReference>
<dbReference type="GO" id="GO:0008061">
    <property type="term" value="F:chitin binding"/>
    <property type="evidence" value="ECO:0007669"/>
    <property type="project" value="UniProtKB-UniRule"/>
</dbReference>
<dbReference type="OrthoDB" id="73875at2759"/>
<sequence>MSQRSLRPARDRNLPVCPKNSSLAAVHARDLLLGRQVTQQTDYSCSETKPCGNGACCPKETGWCNYGPKACGTNGISPNDVCWSNCDAKAECGRYADPPGKECPLNVCCSPWGFCGMTEDFCKISDDEEVGCQSNCEQPDSGASNGNIRKRVVGYYEAWVHARSCNGMSIEQIPVGALTHLMFSFAYITPGEFQIVPMDDLKTNLFTKMAALKSQNKALKVMVALGGWTFNDPGPTQTVFHDVASSKENRAKFIGNLLSFLRQYAFDGVDFDWEYPGAEDRGGSEEDGKNFTLLLEELRKAIDAQPLEYVVSFTTPTSFWYLRHFDIKGSTDAADFVNIMSYDLHGVWDAWNPIGSNVLAHTNITEIKLALDLYWRNDIPSSKLNLGFGFYGRSFQLSDPSCHKPGCPFVAGASPGPCTKNSGTLAYREIIDIIDKHKLTPYYDKEAQVKYIVWNQDQWISYDDEDTIAAKIKFANGQGLGGLLIWSLDQDTDDLSALSAVVGEDTIKLAKKSSMSDDAAYWQDIGAQNCYVSNCGDEGCKPGFKPIETQPCGSAHWFTRQAEGGKSTLCCPLSAAPDPDDCSWRSSAPECNGRCDNDEVLLQLNKWGDGNYCENGNKAYCCKTALEKKNNCAWGDRGKSCKSGQQPLTFSGTFGKDEPDLNALYKLKGSSLASALRDYDLNDIDLYCCPPEDLNRWNNCEWKGEPGNCFDGHCDINTEVQVAWSNFGGAEGCFPRLDRTRIFCCDPPKGENVFLPVPLKDLFPNPPSGDDVDTNFDLKVDSTWGGAESSGSDDAAPGDAAFQFYVLAAPEEISTSLDKRDGSHWEVFNCNNAHSEEEQTVQMICTDDSDDSNCDHIFRGLGAEGTIIQMPQGQRCGPGKYAVVKRLEIASNQTLPKNLVKRKYGRLDKPGAVYDLTFDYDFTRVPRDFGDTQLRVDFSNQENYWNQIVEAPAGKKAKRSLASVGGNHKRWLEEEWREDMHFGALSRDELHKRWFGETVIEWLKGLLDVEYNKEKRHDFEEELQAIILQEEWDCGSFSAKVDAVATAGISMSTSFGFTLITTLGPNMNLDNSFLYFNNEGKIEAIFTLDAIARVDWDSDVFNIVTLPIPGATFNIPGILTVGPRLDLDARFKADVSVHGRVEARVTVSDWEIRQTYPQQSGEYDPEDEKAPARKIDNNNLASPSFDVSLEADGYAEAHLMPTLVFGIKFNKVYGIDDAGASLVADGWARMRVHSDIVGGDCAFGYRVEAGCKLTATADVPDVFGWNPRPFSFGEAKKTYIPKNEDQEWECLTGQAKRDTIESGLEALDRVRRVSHGYNDTAPFSLIGTGLRKRVIPYGPIITLPQMQQLCPTNKDEIELKDCRDIFAGDEMYKVSTEDEDAGSVLKRSVNENTNEEYWEAADDDVYVVNPATGLHIRAASSKKKINICYTKQGSRKLNGHEFYLQSWDIKTYTILDNEDWGDCNNYEFGIQPSLQQVPNKHYGVRPGAEQFVGYRVEHVLEGNQLDLFMLQNSGFCKAMKDSGWFEEQSIGTKKELPWEYIGRGYPYIGSNDDEFYSILEIMNIIKENAFLGNALPGEKDIKKSIKKEATLDEAIRTVKNAMMTYKYLVMDDVKDILKDQADRVGNRLDTVDKWFTGKGSKPWAYSSMKAKWRSFIKGSTEKAVAKMKAFVVDWTEKIEEVLPKDTTNDTNVPGRAALRKKIVELRKAVDDLPAWTSPW</sequence>
<dbReference type="eggNOG" id="KOG2806">
    <property type="taxonomic scope" value="Eukaryota"/>
</dbReference>
<dbReference type="SUPFAM" id="SSF51445">
    <property type="entry name" value="(Trans)glycosidases"/>
    <property type="match status" value="1"/>
</dbReference>
<keyword evidence="7" id="KW-0732">Signal</keyword>
<dbReference type="EC" id="3.2.1.14" evidence="4"/>
<dbReference type="PROSITE" id="PS01095">
    <property type="entry name" value="GH18_1"/>
    <property type="match status" value="1"/>
</dbReference>
<dbReference type="Proteomes" id="UP000008782">
    <property type="component" value="Unassembled WGS sequence"/>
</dbReference>
<comment type="caution">
    <text evidence="14">Lacks conserved residue(s) required for the propagation of feature annotation.</text>
</comment>
<accession>E3QNN7</accession>
<organism evidence="20">
    <name type="scientific">Colletotrichum graminicola (strain M1.001 / M2 / FGSC 10212)</name>
    <name type="common">Maize anthracnose fungus</name>
    <name type="synonym">Glomerella graminicola</name>
    <dbReference type="NCBI Taxonomy" id="645133"/>
    <lineage>
        <taxon>Eukaryota</taxon>
        <taxon>Fungi</taxon>
        <taxon>Dikarya</taxon>
        <taxon>Ascomycota</taxon>
        <taxon>Pezizomycotina</taxon>
        <taxon>Sordariomycetes</taxon>
        <taxon>Hypocreomycetidae</taxon>
        <taxon>Glomerellales</taxon>
        <taxon>Glomerellaceae</taxon>
        <taxon>Colletotrichum</taxon>
        <taxon>Colletotrichum graminicola species complex</taxon>
    </lineage>
</organism>
<feature type="disulfide bond" evidence="14">
    <location>
        <begin position="132"/>
        <end position="136"/>
    </location>
</feature>
<dbReference type="VEuPathDB" id="FungiDB:GLRG_07794"/>
<dbReference type="InterPro" id="IPR001002">
    <property type="entry name" value="Chitin-bd_1"/>
</dbReference>
<evidence type="ECO:0000256" key="3">
    <source>
        <dbReference type="ARBA" id="ARBA00008682"/>
    </source>
</evidence>
<dbReference type="SMART" id="SM00636">
    <property type="entry name" value="Glyco_18"/>
    <property type="match status" value="1"/>
</dbReference>
<keyword evidence="8 15" id="KW-0378">Hydrolase</keyword>
<dbReference type="InterPro" id="IPR018371">
    <property type="entry name" value="Chitin-binding_1_CS"/>
</dbReference>
<proteinExistence type="inferred from homology"/>
<dbReference type="EMBL" id="GG697362">
    <property type="protein sequence ID" value="EFQ32524.1"/>
    <property type="molecule type" value="Genomic_DNA"/>
</dbReference>
<feature type="domain" description="GH18" evidence="18">
    <location>
        <begin position="150"/>
        <end position="505"/>
    </location>
</feature>
<feature type="disulfide bond" evidence="14">
    <location>
        <begin position="103"/>
        <end position="115"/>
    </location>
</feature>
<dbReference type="RefSeq" id="XP_008096544.1">
    <property type="nucleotide sequence ID" value="XM_008098353.1"/>
</dbReference>
<evidence type="ECO:0000256" key="12">
    <source>
        <dbReference type="ARBA" id="ARBA00023295"/>
    </source>
</evidence>
<evidence type="ECO:0000259" key="18">
    <source>
        <dbReference type="PROSITE" id="PS51910"/>
    </source>
</evidence>
<dbReference type="Gene3D" id="3.20.20.80">
    <property type="entry name" value="Glycosidases"/>
    <property type="match status" value="1"/>
</dbReference>
<dbReference type="Pfam" id="PF00187">
    <property type="entry name" value="Chitin_bind_1"/>
    <property type="match status" value="1"/>
</dbReference>
<dbReference type="InterPro" id="IPR029070">
    <property type="entry name" value="Chitinase_insertion_sf"/>
</dbReference>
<keyword evidence="13" id="KW-0624">Polysaccharide degradation</keyword>
<comment type="similarity">
    <text evidence="3">Belongs to the glycosyl hydrolase 18 family. Chitinase class V subfamily.</text>
</comment>
<feature type="region of interest" description="Disordered" evidence="16">
    <location>
        <begin position="1156"/>
        <end position="1177"/>
    </location>
</feature>
<dbReference type="CDD" id="cd00035">
    <property type="entry name" value="ChtBD1"/>
    <property type="match status" value="1"/>
</dbReference>
<keyword evidence="6 14" id="KW-0147">Chitin-binding</keyword>
<evidence type="ECO:0000259" key="17">
    <source>
        <dbReference type="PROSITE" id="PS50941"/>
    </source>
</evidence>
<evidence type="ECO:0000256" key="4">
    <source>
        <dbReference type="ARBA" id="ARBA00012729"/>
    </source>
</evidence>
<dbReference type="SUPFAM" id="SSF54556">
    <property type="entry name" value="Chitinase insertion domain"/>
    <property type="match status" value="1"/>
</dbReference>
<keyword evidence="12 15" id="KW-0326">Glycosidase</keyword>
<name>E3QNN7_COLGM</name>
<evidence type="ECO:0000256" key="6">
    <source>
        <dbReference type="ARBA" id="ARBA00022669"/>
    </source>
</evidence>
<dbReference type="Pfam" id="PF00704">
    <property type="entry name" value="Glyco_hydro_18"/>
    <property type="match status" value="1"/>
</dbReference>
<comment type="catalytic activity">
    <reaction evidence="1">
        <text>Random endo-hydrolysis of N-acetyl-beta-D-glucosaminide (1-&gt;4)-beta-linkages in chitin and chitodextrins.</text>
        <dbReference type="EC" id="3.2.1.14"/>
    </reaction>
</comment>
<dbReference type="STRING" id="645133.E3QNN7"/>
<dbReference type="SMART" id="SM00270">
    <property type="entry name" value="ChtBD1"/>
    <property type="match status" value="1"/>
</dbReference>
<evidence type="ECO:0000256" key="10">
    <source>
        <dbReference type="ARBA" id="ARBA00023180"/>
    </source>
</evidence>
<reference evidence="20" key="1">
    <citation type="journal article" date="2012" name="Nat. Genet.">
        <title>Lifestyle transitions in plant pathogenic Colletotrichum fungi deciphered by genome and transcriptome analyses.</title>
        <authorList>
            <person name="O'Connell R.J."/>
            <person name="Thon M.R."/>
            <person name="Hacquard S."/>
            <person name="Amyotte S.G."/>
            <person name="Kleemann J."/>
            <person name="Torres M.F."/>
            <person name="Damm U."/>
            <person name="Buiate E.A."/>
            <person name="Epstein L."/>
            <person name="Alkan N."/>
            <person name="Altmueller J."/>
            <person name="Alvarado-Balderrama L."/>
            <person name="Bauser C.A."/>
            <person name="Becker C."/>
            <person name="Birren B.W."/>
            <person name="Chen Z."/>
            <person name="Choi J."/>
            <person name="Crouch J.A."/>
            <person name="Duvick J.P."/>
            <person name="Farman M.A."/>
            <person name="Gan P."/>
            <person name="Heiman D."/>
            <person name="Henrissat B."/>
            <person name="Howard R.J."/>
            <person name="Kabbage M."/>
            <person name="Koch C."/>
            <person name="Kracher B."/>
            <person name="Kubo Y."/>
            <person name="Law A.D."/>
            <person name="Lebrun M.-H."/>
            <person name="Lee Y.-H."/>
            <person name="Miyara I."/>
            <person name="Moore N."/>
            <person name="Neumann U."/>
            <person name="Nordstroem K."/>
            <person name="Panaccione D.G."/>
            <person name="Panstruga R."/>
            <person name="Place M."/>
            <person name="Proctor R.H."/>
            <person name="Prusky D."/>
            <person name="Rech G."/>
            <person name="Reinhardt R."/>
            <person name="Rollins J.A."/>
            <person name="Rounsley S."/>
            <person name="Schardl C.L."/>
            <person name="Schwartz D.C."/>
            <person name="Shenoy N."/>
            <person name="Shirasu K."/>
            <person name="Sikhakolli U.R."/>
            <person name="Stueber K."/>
            <person name="Sukno S.A."/>
            <person name="Sweigard J.A."/>
            <person name="Takano Y."/>
            <person name="Takahara H."/>
            <person name="Trail F."/>
            <person name="van der Does H.C."/>
            <person name="Voll L.M."/>
            <person name="Will I."/>
            <person name="Young S."/>
            <person name="Zeng Q."/>
            <person name="Zhang J."/>
            <person name="Zhou S."/>
            <person name="Dickman M.B."/>
            <person name="Schulze-Lefert P."/>
            <person name="Ver Loren van Themaat E."/>
            <person name="Ma L.-J."/>
            <person name="Vaillancourt L.J."/>
        </authorList>
    </citation>
    <scope>NUCLEOTIDE SEQUENCE [LARGE SCALE GENOMIC DNA]</scope>
    <source>
        <strain evidence="20">M1.001 / M2 / FGSC 10212</strain>
    </source>
</reference>
<evidence type="ECO:0000256" key="11">
    <source>
        <dbReference type="ARBA" id="ARBA00023277"/>
    </source>
</evidence>
<dbReference type="InterPro" id="IPR017853">
    <property type="entry name" value="GH"/>
</dbReference>
<evidence type="ECO:0000256" key="7">
    <source>
        <dbReference type="ARBA" id="ARBA00022729"/>
    </source>
</evidence>
<evidence type="ECO:0000313" key="20">
    <source>
        <dbReference type="Proteomes" id="UP000008782"/>
    </source>
</evidence>
<dbReference type="InterPro" id="IPR036861">
    <property type="entry name" value="Endochitinase-like_sf"/>
</dbReference>
<dbReference type="GO" id="GO:0000272">
    <property type="term" value="P:polysaccharide catabolic process"/>
    <property type="evidence" value="ECO:0007669"/>
    <property type="project" value="UniProtKB-KW"/>
</dbReference>